<comment type="caution">
    <text evidence="1">The sequence shown here is derived from an EMBL/GenBank/DDBJ whole genome shotgun (WGS) entry which is preliminary data.</text>
</comment>
<dbReference type="Proteomes" id="UP000789525">
    <property type="component" value="Unassembled WGS sequence"/>
</dbReference>
<organism evidence="1 2">
    <name type="scientific">Acaulospora colombiana</name>
    <dbReference type="NCBI Taxonomy" id="27376"/>
    <lineage>
        <taxon>Eukaryota</taxon>
        <taxon>Fungi</taxon>
        <taxon>Fungi incertae sedis</taxon>
        <taxon>Mucoromycota</taxon>
        <taxon>Glomeromycotina</taxon>
        <taxon>Glomeromycetes</taxon>
        <taxon>Diversisporales</taxon>
        <taxon>Acaulosporaceae</taxon>
        <taxon>Acaulospora</taxon>
    </lineage>
</organism>
<evidence type="ECO:0000313" key="1">
    <source>
        <dbReference type="EMBL" id="CAG8699811.1"/>
    </source>
</evidence>
<name>A0ACA9P9W0_9GLOM</name>
<proteinExistence type="predicted"/>
<accession>A0ACA9P9W0</accession>
<dbReference type="EMBL" id="CAJVPT010031992">
    <property type="protein sequence ID" value="CAG8699811.1"/>
    <property type="molecule type" value="Genomic_DNA"/>
</dbReference>
<keyword evidence="2" id="KW-1185">Reference proteome</keyword>
<evidence type="ECO:0000313" key="2">
    <source>
        <dbReference type="Proteomes" id="UP000789525"/>
    </source>
</evidence>
<protein>
    <submittedName>
        <fullName evidence="1">15290_t:CDS:1</fullName>
    </submittedName>
</protein>
<sequence>MDLDSNSKNENHSVRVVLVGDADVGKSAIIKRYRQNTPPSPSQLGLKGHVRGGNTTVGLAPSSSSNPHEQPKRRYDQRGPTAGANFLVYGNEALQTVTLSLFATIAQEWRPFIMSFTRYETNFSFQSEKLIDLLVAPNDTTLCS</sequence>
<reference evidence="1" key="1">
    <citation type="submission" date="2021-06" db="EMBL/GenBank/DDBJ databases">
        <authorList>
            <person name="Kallberg Y."/>
            <person name="Tangrot J."/>
            <person name="Rosling A."/>
        </authorList>
    </citation>
    <scope>NUCLEOTIDE SEQUENCE</scope>
    <source>
        <strain evidence="1">CL356</strain>
    </source>
</reference>
<gene>
    <name evidence="1" type="ORF">ACOLOM_LOCUS10191</name>
</gene>